<organism evidence="1">
    <name type="scientific">virus sp. ctmTa7</name>
    <dbReference type="NCBI Taxonomy" id="2828255"/>
    <lineage>
        <taxon>Viruses</taxon>
    </lineage>
</organism>
<name>A0A8S5RBJ0_9VIRU</name>
<evidence type="ECO:0000313" key="1">
    <source>
        <dbReference type="EMBL" id="DAE28719.1"/>
    </source>
</evidence>
<accession>A0A8S5RBJ0</accession>
<proteinExistence type="predicted"/>
<dbReference type="EMBL" id="BK059091">
    <property type="protein sequence ID" value="DAE28719.1"/>
    <property type="molecule type" value="Genomic_DNA"/>
</dbReference>
<sequence length="125" mass="15222">MDRLREIGTISGKYRDLEHEIRRLLKNEYDAYIQEKQNFTINPYHWSNNKRRMYGLCTLRGNANKFRSKKFQSFRINDCIFDFITDVMDECIKNEILESLNYFVEINDITLGDKDFVWNYKQEEV</sequence>
<protein>
    <submittedName>
        <fullName evidence="1">MH1 domain</fullName>
    </submittedName>
</protein>
<reference evidence="1" key="1">
    <citation type="journal article" date="2021" name="Proc. Natl. Acad. Sci. U.S.A.">
        <title>A Catalog of Tens of Thousands of Viruses from Human Metagenomes Reveals Hidden Associations with Chronic Diseases.</title>
        <authorList>
            <person name="Tisza M.J."/>
            <person name="Buck C.B."/>
        </authorList>
    </citation>
    <scope>NUCLEOTIDE SEQUENCE</scope>
    <source>
        <strain evidence="1">CtmTa7</strain>
    </source>
</reference>